<dbReference type="Proteomes" id="UP001530400">
    <property type="component" value="Unassembled WGS sequence"/>
</dbReference>
<evidence type="ECO:0000313" key="3">
    <source>
        <dbReference type="Proteomes" id="UP001530400"/>
    </source>
</evidence>
<reference evidence="2 3" key="1">
    <citation type="submission" date="2024-10" db="EMBL/GenBank/DDBJ databases">
        <title>Updated reference genomes for cyclostephanoid diatoms.</title>
        <authorList>
            <person name="Roberts W.R."/>
            <person name="Alverson A.J."/>
        </authorList>
    </citation>
    <scope>NUCLEOTIDE SEQUENCE [LARGE SCALE GENOMIC DNA]</scope>
    <source>
        <strain evidence="2 3">AJA010-31</strain>
    </source>
</reference>
<comment type="caution">
    <text evidence="2">The sequence shown here is derived from an EMBL/GenBank/DDBJ whole genome shotgun (WGS) entry which is preliminary data.</text>
</comment>
<dbReference type="AlphaFoldDB" id="A0ABD3MT32"/>
<sequence>MAEANYSLFAELVEASDVFTKHGTEAWRSGNSVQEENAKRQWILKRRKILKEKNEAWTDGSRDRWTNENDLSLSREA</sequence>
<organism evidence="2 3">
    <name type="scientific">Cyclotella atomus</name>
    <dbReference type="NCBI Taxonomy" id="382360"/>
    <lineage>
        <taxon>Eukaryota</taxon>
        <taxon>Sar</taxon>
        <taxon>Stramenopiles</taxon>
        <taxon>Ochrophyta</taxon>
        <taxon>Bacillariophyta</taxon>
        <taxon>Coscinodiscophyceae</taxon>
        <taxon>Thalassiosirophycidae</taxon>
        <taxon>Stephanodiscales</taxon>
        <taxon>Stephanodiscaceae</taxon>
        <taxon>Cyclotella</taxon>
    </lineage>
</organism>
<gene>
    <name evidence="2" type="ORF">ACHAWO_000348</name>
</gene>
<accession>A0ABD3MT32</accession>
<dbReference type="EMBL" id="JALLPJ020001373">
    <property type="protein sequence ID" value="KAL3767116.1"/>
    <property type="molecule type" value="Genomic_DNA"/>
</dbReference>
<proteinExistence type="predicted"/>
<evidence type="ECO:0000256" key="1">
    <source>
        <dbReference type="SAM" id="MobiDB-lite"/>
    </source>
</evidence>
<protein>
    <submittedName>
        <fullName evidence="2">Uncharacterized protein</fullName>
    </submittedName>
</protein>
<keyword evidence="3" id="KW-1185">Reference proteome</keyword>
<name>A0ABD3MT32_9STRA</name>
<evidence type="ECO:0000313" key="2">
    <source>
        <dbReference type="EMBL" id="KAL3767116.1"/>
    </source>
</evidence>
<feature type="region of interest" description="Disordered" evidence="1">
    <location>
        <begin position="56"/>
        <end position="77"/>
    </location>
</feature>